<dbReference type="AlphaFoldDB" id="F2N749"/>
<evidence type="ECO:0000256" key="7">
    <source>
        <dbReference type="SAM" id="Phobius"/>
    </source>
</evidence>
<evidence type="ECO:0000256" key="5">
    <source>
        <dbReference type="ARBA" id="ARBA00022989"/>
    </source>
</evidence>
<dbReference type="GO" id="GO:0044874">
    <property type="term" value="P:lipoprotein localization to outer membrane"/>
    <property type="evidence" value="ECO:0007669"/>
    <property type="project" value="TreeGrafter"/>
</dbReference>
<evidence type="ECO:0000313" key="10">
    <source>
        <dbReference type="EMBL" id="AEB06388.1"/>
    </source>
</evidence>
<feature type="transmembrane region" description="Helical" evidence="7">
    <location>
        <begin position="747"/>
        <end position="766"/>
    </location>
</feature>
<evidence type="ECO:0000256" key="2">
    <source>
        <dbReference type="ARBA" id="ARBA00005236"/>
    </source>
</evidence>
<proteinExistence type="inferred from homology"/>
<dbReference type="RefSeq" id="WP_013708131.1">
    <property type="nucleotide sequence ID" value="NC_015389.1"/>
</dbReference>
<dbReference type="eggNOG" id="COG0577">
    <property type="taxonomic scope" value="Bacteria"/>
</dbReference>
<evidence type="ECO:0000256" key="3">
    <source>
        <dbReference type="ARBA" id="ARBA00022475"/>
    </source>
</evidence>
<evidence type="ECO:0000256" key="1">
    <source>
        <dbReference type="ARBA" id="ARBA00004651"/>
    </source>
</evidence>
<keyword evidence="4 7" id="KW-0812">Transmembrane</keyword>
<gene>
    <name evidence="10" type="ordered locus">Corgl_0262</name>
</gene>
<comment type="subcellular location">
    <subcellularLocation>
        <location evidence="1">Cell membrane</location>
        <topology evidence="1">Multi-pass membrane protein</topology>
    </subcellularLocation>
</comment>
<evidence type="ECO:0000259" key="9">
    <source>
        <dbReference type="Pfam" id="PF12704"/>
    </source>
</evidence>
<evidence type="ECO:0000256" key="4">
    <source>
        <dbReference type="ARBA" id="ARBA00022692"/>
    </source>
</evidence>
<feature type="transmembrane region" description="Helical" evidence="7">
    <location>
        <begin position="692"/>
        <end position="712"/>
    </location>
</feature>
<comment type="similarity">
    <text evidence="2">Belongs to the ABC-4 integral membrane protein family. LolC/E subfamily.</text>
</comment>
<keyword evidence="3" id="KW-1003">Cell membrane</keyword>
<dbReference type="InterPro" id="IPR051447">
    <property type="entry name" value="Lipoprotein-release_system"/>
</dbReference>
<keyword evidence="5 7" id="KW-1133">Transmembrane helix</keyword>
<feature type="transmembrane region" description="Helical" evidence="7">
    <location>
        <begin position="252"/>
        <end position="277"/>
    </location>
</feature>
<dbReference type="STRING" id="700015.Corgl_0262"/>
<dbReference type="PANTHER" id="PTHR30489:SF0">
    <property type="entry name" value="LIPOPROTEIN-RELEASING SYSTEM TRANSMEMBRANE PROTEIN LOLE"/>
    <property type="match status" value="1"/>
</dbReference>
<feature type="domain" description="ABC3 transporter permease C-terminal" evidence="8">
    <location>
        <begin position="701"/>
        <end position="813"/>
    </location>
</feature>
<feature type="transmembrane region" description="Helical" evidence="7">
    <location>
        <begin position="473"/>
        <end position="494"/>
    </location>
</feature>
<evidence type="ECO:0008006" key="12">
    <source>
        <dbReference type="Google" id="ProtNLM"/>
    </source>
</evidence>
<dbReference type="HOGENOM" id="CLU_343796_0_0_11"/>
<evidence type="ECO:0000313" key="11">
    <source>
        <dbReference type="Proteomes" id="UP000006851"/>
    </source>
</evidence>
<organism evidence="10 11">
    <name type="scientific">Coriobacterium glomerans (strain ATCC 49209 / DSM 20642 / JCM 10262 / PW2)</name>
    <dbReference type="NCBI Taxonomy" id="700015"/>
    <lineage>
        <taxon>Bacteria</taxon>
        <taxon>Bacillati</taxon>
        <taxon>Actinomycetota</taxon>
        <taxon>Coriobacteriia</taxon>
        <taxon>Coriobacteriales</taxon>
        <taxon>Coriobacteriaceae</taxon>
        <taxon>Coriobacterium</taxon>
    </lineage>
</organism>
<keyword evidence="11" id="KW-1185">Reference proteome</keyword>
<feature type="transmembrane region" description="Helical" evidence="7">
    <location>
        <begin position="344"/>
        <end position="365"/>
    </location>
</feature>
<dbReference type="KEGG" id="cgo:Corgl_0262"/>
<evidence type="ECO:0000259" key="8">
    <source>
        <dbReference type="Pfam" id="PF02687"/>
    </source>
</evidence>
<dbReference type="InterPro" id="IPR003838">
    <property type="entry name" value="ABC3_permease_C"/>
</dbReference>
<feature type="transmembrane region" description="Helical" evidence="7">
    <location>
        <begin position="298"/>
        <end position="324"/>
    </location>
</feature>
<dbReference type="Pfam" id="PF12704">
    <property type="entry name" value="MacB_PCD"/>
    <property type="match status" value="1"/>
</dbReference>
<feature type="transmembrane region" description="Helical" evidence="7">
    <location>
        <begin position="786"/>
        <end position="806"/>
    </location>
</feature>
<feature type="transmembrane region" description="Helical" evidence="7">
    <location>
        <begin position="428"/>
        <end position="452"/>
    </location>
</feature>
<dbReference type="GO" id="GO:0098797">
    <property type="term" value="C:plasma membrane protein complex"/>
    <property type="evidence" value="ECO:0007669"/>
    <property type="project" value="TreeGrafter"/>
</dbReference>
<keyword evidence="6 7" id="KW-0472">Membrane</keyword>
<evidence type="ECO:0000256" key="6">
    <source>
        <dbReference type="ARBA" id="ARBA00023136"/>
    </source>
</evidence>
<accession>F2N749</accession>
<feature type="domain" description="ABC3 transporter permease C-terminal" evidence="8">
    <location>
        <begin position="256"/>
        <end position="364"/>
    </location>
</feature>
<name>F2N749_CORGP</name>
<reference evidence="11" key="1">
    <citation type="journal article" date="2013" name="Stand. Genomic Sci.">
        <title>Complete genome sequence of Coriobacterium glomerans type strain (PW2(T)) from the midgut of Pyrrhocoris apterus L. (red soldier bug).</title>
        <authorList>
            <person name="Stackebrandt E."/>
            <person name="Zeytun A."/>
            <person name="Lapidus A."/>
            <person name="Nolan M."/>
            <person name="Lucas S."/>
            <person name="Hammon N."/>
            <person name="Deshpande S."/>
            <person name="Cheng J.F."/>
            <person name="Tapia R."/>
            <person name="Goodwin L.A."/>
            <person name="Pitluck S."/>
            <person name="Liolios K."/>
            <person name="Pagani I."/>
            <person name="Ivanova N."/>
            <person name="Mavromatis K."/>
            <person name="Mikhailova N."/>
            <person name="Huntemann M."/>
            <person name="Pati A."/>
            <person name="Chen A."/>
            <person name="Palaniappan K."/>
            <person name="Chang Y.J."/>
            <person name="Land M."/>
            <person name="Hauser L."/>
            <person name="Rohde M."/>
            <person name="Pukall R."/>
            <person name="Goker M."/>
            <person name="Detter J.C."/>
            <person name="Woyke T."/>
            <person name="Bristow J."/>
            <person name="Eisen J.A."/>
            <person name="Markowitz V."/>
            <person name="Hugenholtz P."/>
            <person name="Kyrpides N.C."/>
            <person name="Klenk H.P."/>
        </authorList>
    </citation>
    <scope>NUCLEOTIDE SEQUENCE</scope>
    <source>
        <strain evidence="11">ATCC 49209 / DSM 20642 / JCM 10262 / PW2</strain>
    </source>
</reference>
<dbReference type="Proteomes" id="UP000006851">
    <property type="component" value="Chromosome"/>
</dbReference>
<dbReference type="PANTHER" id="PTHR30489">
    <property type="entry name" value="LIPOPROTEIN-RELEASING SYSTEM TRANSMEMBRANE PROTEIN LOLE"/>
    <property type="match status" value="1"/>
</dbReference>
<feature type="transmembrane region" description="Helical" evidence="7">
    <location>
        <begin position="386"/>
        <end position="408"/>
    </location>
</feature>
<protein>
    <recommendedName>
        <fullName evidence="12">ABC3 transporter permease protein domain-containing protein</fullName>
    </recommendedName>
</protein>
<dbReference type="InterPro" id="IPR025857">
    <property type="entry name" value="MacB_PCD"/>
</dbReference>
<feature type="domain" description="MacB-like periplasmic core" evidence="9">
    <location>
        <begin position="31"/>
        <end position="225"/>
    </location>
</feature>
<sequence>MRAILLLSMRNIRSNLVKHLSMGVLYTLVCVLAVSGIALAGSVRQARMDLLRKQSQNTQVSITSKRDERFAQGDLVRRIGQLEGVAHVAPYLDDQAWLVGDDYVKLQVVGTDLVERDETFPFRLIEGSRSKLSEGDAAVVTEEFAKDHHLGVSSRIEAKTATGGRIALKVAAITASDPDYVQPNLVYVPIAAARALFRAGEDEVSSIGVNLDDMRGAEQFAARIKGELPDTLAGQAAYSEEGFERGVTSVSVIVGIMTLFGTLVALYLSYSVFRTLICGRLRQVGVIRCLGFLRRDVYLAYLVEYHLVAIPASLLGLALSVPTLKRLTSIVSAGELSVSPTVVLGPWLLVLGFVLVSPLPVLLLVRARSSSGVVELMAGGVERHAVRPLSSIGIALVSAVVCGALGVLASMRFAGRVALSASFLLEAAAMLIAFQLCVWLFVWLADVLFSLARGRRSVALCYLAEDNWRIGHSAVLVAIAVGISVFCLDIGGLIHESTRSVCPNTDIMATISDETGKRSAESVFGDEPHITRAVRLDDADVEMEGDDLKLSGVDPAAYAPVASGPLDGDAGKGFGVLHEAGSIIVSQGFAEEHGLAVGDTARITWGGATSRLRIVATIRSFDNLGRVAFMEQQQFRSRFIPSRSTFLLNIDDPDEAAAVARNLQARFEGVATCGASPIGDLLKENDKENQPVYAIAYAIDALILAVVIVGLMDNTVMEIMAKCREFAIRRAIGQPFRSIMGGLLSRGVLLGVLCGAFGTALSYLILNFVTVFVRPMIGSIATPRPVLMLWPVLATAAIFEVSYLLCWRRLRKLDNTAVARGGE</sequence>
<dbReference type="EMBL" id="CP002628">
    <property type="protein sequence ID" value="AEB06388.1"/>
    <property type="molecule type" value="Genomic_DNA"/>
</dbReference>
<dbReference type="Pfam" id="PF02687">
    <property type="entry name" value="FtsX"/>
    <property type="match status" value="2"/>
</dbReference>
<dbReference type="OrthoDB" id="9780560at2"/>